<comment type="caution">
    <text evidence="1">The sequence shown here is derived from an EMBL/GenBank/DDBJ whole genome shotgun (WGS) entry which is preliminary data.</text>
</comment>
<keyword evidence="2" id="KW-1185">Reference proteome</keyword>
<proteinExistence type="predicted"/>
<dbReference type="Proteomes" id="UP001062846">
    <property type="component" value="Chromosome 11"/>
</dbReference>
<protein>
    <submittedName>
        <fullName evidence="1">Uncharacterized protein</fullName>
    </submittedName>
</protein>
<sequence length="251" mass="26499">MRDLGSRFVLCFFGHRRSLSSSSFKSPSISLSLSLVRTLKLLLEAVEKKRIRSACGEGADPPVEAVRDTGAVEGGGGNGDLGREQEVGDELVRHKLEGEERMTEEAGTVGPSVEPVGSSTVAGDSPIIGGSSGSAGGSGAEGDDIGPNGSPPRDPMRGKGAVTEEEGIVEACFFVYRKEDVLFRPGATSLGHGPITKHDVTEYLSDEPLAKLLEENPTIGIAVLEAKEERARAIAASEAAERAEREREREL</sequence>
<reference evidence="1" key="1">
    <citation type="submission" date="2022-02" db="EMBL/GenBank/DDBJ databases">
        <title>Plant Genome Project.</title>
        <authorList>
            <person name="Zhang R.-G."/>
        </authorList>
    </citation>
    <scope>NUCLEOTIDE SEQUENCE</scope>
    <source>
        <strain evidence="1">AT1</strain>
    </source>
</reference>
<evidence type="ECO:0000313" key="2">
    <source>
        <dbReference type="Proteomes" id="UP001062846"/>
    </source>
</evidence>
<name>A0ACC0LMW7_RHOML</name>
<accession>A0ACC0LMW7</accession>
<evidence type="ECO:0000313" key="1">
    <source>
        <dbReference type="EMBL" id="KAI8530066.1"/>
    </source>
</evidence>
<organism evidence="1 2">
    <name type="scientific">Rhododendron molle</name>
    <name type="common">Chinese azalea</name>
    <name type="synonym">Azalea mollis</name>
    <dbReference type="NCBI Taxonomy" id="49168"/>
    <lineage>
        <taxon>Eukaryota</taxon>
        <taxon>Viridiplantae</taxon>
        <taxon>Streptophyta</taxon>
        <taxon>Embryophyta</taxon>
        <taxon>Tracheophyta</taxon>
        <taxon>Spermatophyta</taxon>
        <taxon>Magnoliopsida</taxon>
        <taxon>eudicotyledons</taxon>
        <taxon>Gunneridae</taxon>
        <taxon>Pentapetalae</taxon>
        <taxon>asterids</taxon>
        <taxon>Ericales</taxon>
        <taxon>Ericaceae</taxon>
        <taxon>Ericoideae</taxon>
        <taxon>Rhodoreae</taxon>
        <taxon>Rhododendron</taxon>
    </lineage>
</organism>
<dbReference type="EMBL" id="CM046398">
    <property type="protein sequence ID" value="KAI8530066.1"/>
    <property type="molecule type" value="Genomic_DNA"/>
</dbReference>
<gene>
    <name evidence="1" type="ORF">RHMOL_Rhmol11G0026100</name>
</gene>